<dbReference type="SUPFAM" id="SSF52540">
    <property type="entry name" value="P-loop containing nucleoside triphosphate hydrolases"/>
    <property type="match status" value="1"/>
</dbReference>
<comment type="caution">
    <text evidence="2">The sequence shown here is derived from an EMBL/GenBank/DDBJ whole genome shotgun (WGS) entry which is preliminary data.</text>
</comment>
<dbReference type="AlphaFoldDB" id="A0A850LHT7"/>
<accession>A0A850LHT7</accession>
<reference evidence="2 3" key="1">
    <citation type="journal article" date="2020" name="Proc. Natl. Acad. Sci. U.S.A.">
        <title>Ecological drivers of bacterial community assembly in synthetic phycospheres.</title>
        <authorList>
            <person name="Fu H."/>
            <person name="Uchimiya M."/>
            <person name="Gore J."/>
            <person name="Moran M.A."/>
        </authorList>
    </citation>
    <scope>NUCLEOTIDE SEQUENCE [LARGE SCALE GENOMIC DNA]</scope>
    <source>
        <strain evidence="2">HF-Din03</strain>
    </source>
</reference>
<dbReference type="EMBL" id="JABXIY010000028">
    <property type="protein sequence ID" value="NVK97473.1"/>
    <property type="molecule type" value="Genomic_DNA"/>
</dbReference>
<evidence type="ECO:0000313" key="3">
    <source>
        <dbReference type="Proteomes" id="UP000565723"/>
    </source>
</evidence>
<evidence type="ECO:0000256" key="1">
    <source>
        <dbReference type="SAM" id="MobiDB-lite"/>
    </source>
</evidence>
<dbReference type="InterPro" id="IPR027417">
    <property type="entry name" value="P-loop_NTPase"/>
</dbReference>
<feature type="region of interest" description="Disordered" evidence="1">
    <location>
        <begin position="310"/>
        <end position="346"/>
    </location>
</feature>
<dbReference type="RefSeq" id="WP_011046812.1">
    <property type="nucleotide sequence ID" value="NZ_CP076685.1"/>
</dbReference>
<name>A0A850LHT7_9RHOB</name>
<proteinExistence type="predicted"/>
<sequence length="458" mass="47933">MTQSETAQTGEAVRRALADGHIPAHLQAAAGALLQKLDQPVGVTLFGLPGSGKSSVVNLLLGREVIPAGISFPTLKISGGPDAASSGVLADGSPFRLSGFDPVALASKAAVYIEARLPLPALNQISVTEIVAPDAAALERAVPWAADRTGISLWCTQEFGAAEQAAWSRASEQMKDSAFLLVTKADDLAAQGRLQPVLAALQDGAAEQFNQLLPLATLEAQAARHPDGAVDRDRLRRSGGQALISVIMHEVKLQRQAALDQADSLLRKYRPATPKADPAPAVSVLPEAEAVHEQAAMPAVAAAPAPNDVQARPAMPATIPPEQPEAVTAADTPVPPPTAVPGAAADPALGPEIRQAYDQALDYLSGQAQSLSQTLQTKTARDHAPLIRQTLQSVQWLSEHLDECGNGSDGALAQMRGAVSEAEDLLHLIQVEEDETSLFDATSILLQLKRDMQAQLAA</sequence>
<dbReference type="Proteomes" id="UP000565723">
    <property type="component" value="Unassembled WGS sequence"/>
</dbReference>
<evidence type="ECO:0008006" key="4">
    <source>
        <dbReference type="Google" id="ProtNLM"/>
    </source>
</evidence>
<protein>
    <recommendedName>
        <fullName evidence="4">G domain-containing protein</fullName>
    </recommendedName>
</protein>
<evidence type="ECO:0000313" key="2">
    <source>
        <dbReference type="EMBL" id="NVK97473.1"/>
    </source>
</evidence>
<organism evidence="2 3">
    <name type="scientific">Ruegeria pomeroyi</name>
    <dbReference type="NCBI Taxonomy" id="89184"/>
    <lineage>
        <taxon>Bacteria</taxon>
        <taxon>Pseudomonadati</taxon>
        <taxon>Pseudomonadota</taxon>
        <taxon>Alphaproteobacteria</taxon>
        <taxon>Rhodobacterales</taxon>
        <taxon>Roseobacteraceae</taxon>
        <taxon>Ruegeria</taxon>
    </lineage>
</organism>
<gene>
    <name evidence="2" type="ORF">HW564_11125</name>
</gene>